<reference evidence="1 2" key="2">
    <citation type="journal article" date="2012" name="Proc. Natl. Acad. Sci. U.S.A.">
        <title>Gain and loss of multiple functionally related, horizontally transferred genes in the reduced genomes of two microsporidian parasites.</title>
        <authorList>
            <person name="Pombert J.-F."/>
            <person name="Selman M."/>
            <person name="Burki F."/>
            <person name="Bardell F.T."/>
            <person name="Farinelli L."/>
            <person name="Solter L.F."/>
            <person name="Whitman D.W."/>
            <person name="Weiss L.M."/>
            <person name="Corradi N."/>
            <person name="Keeling P.J."/>
        </authorList>
    </citation>
    <scope>NUCLEOTIDE SEQUENCE [LARGE SCALE GENOMIC DNA]</scope>
    <source>
        <strain evidence="1 2">ATCC 50506</strain>
    </source>
</reference>
<protein>
    <submittedName>
        <fullName evidence="1">Uncharacterized protein</fullName>
    </submittedName>
</protein>
<reference evidence="1 2" key="1">
    <citation type="journal article" date="2010" name="Nat. Commun.">
        <title>The complete sequence of the smallest known nuclear genome from the microsporidian Encephalitozoon intestinalis.</title>
        <authorList>
            <person name="Corradi N."/>
            <person name="Pombert J.-F."/>
            <person name="Farinelli L."/>
            <person name="Didier E.S."/>
            <person name="Keeling P.J."/>
        </authorList>
    </citation>
    <scope>NUCLEOTIDE SEQUENCE [LARGE SCALE GENOMIC DNA]</scope>
    <source>
        <strain evidence="1 2">ATCC 50506</strain>
    </source>
</reference>
<organism evidence="1 2">
    <name type="scientific">Encephalitozoon intestinalis (strain ATCC 50506)</name>
    <name type="common">Microsporidian parasite</name>
    <name type="synonym">Septata intestinalis</name>
    <dbReference type="NCBI Taxonomy" id="876142"/>
    <lineage>
        <taxon>Eukaryota</taxon>
        <taxon>Fungi</taxon>
        <taxon>Fungi incertae sedis</taxon>
        <taxon>Microsporidia</taxon>
        <taxon>Unikaryonidae</taxon>
        <taxon>Encephalitozoon</taxon>
    </lineage>
</organism>
<dbReference type="RefSeq" id="XP_009161822.1">
    <property type="nucleotide sequence ID" value="XM_009163558.1"/>
</dbReference>
<dbReference type="Proteomes" id="UP000002313">
    <property type="component" value="Chromosome II"/>
</dbReference>
<name>W8P963_ENCIT</name>
<proteinExistence type="predicted"/>
<dbReference type="KEGG" id="ein:Eint_020515"/>
<dbReference type="EMBL" id="CP001943">
    <property type="protein sequence ID" value="AHL30077.1"/>
    <property type="molecule type" value="Genomic_DNA"/>
</dbReference>
<dbReference type="GeneID" id="20314007"/>
<accession>W8P963</accession>
<gene>
    <name evidence="1" type="ORF">Eint_020515</name>
</gene>
<evidence type="ECO:0000313" key="1">
    <source>
        <dbReference type="EMBL" id="AHL30077.1"/>
    </source>
</evidence>
<dbReference type="AlphaFoldDB" id="W8P963"/>
<dbReference type="VEuPathDB" id="MicrosporidiaDB:Eint_020515"/>
<dbReference type="HOGENOM" id="CLU_2757775_0_0_1"/>
<evidence type="ECO:0000313" key="2">
    <source>
        <dbReference type="Proteomes" id="UP000002313"/>
    </source>
</evidence>
<sequence>MESDRLSESEKMIGMVESELLEEIKHKYKEIEESIEKTAAGLDKVNKDLQDKVKAIYKEAEEGKLMYPKI</sequence>
<keyword evidence="2" id="KW-1185">Reference proteome</keyword>